<dbReference type="InterPro" id="IPR000468">
    <property type="entry name" value="Barstar"/>
</dbReference>
<dbReference type="EMBL" id="FMDN01000004">
    <property type="protein sequence ID" value="SCG45816.1"/>
    <property type="molecule type" value="Genomic_DNA"/>
</dbReference>
<dbReference type="Gene3D" id="3.30.370.10">
    <property type="entry name" value="Barstar-like"/>
    <property type="match status" value="1"/>
</dbReference>
<comment type="similarity">
    <text evidence="1">Belongs to the barstar family.</text>
</comment>
<feature type="region of interest" description="Disordered" evidence="2">
    <location>
        <begin position="1"/>
        <end position="25"/>
    </location>
</feature>
<evidence type="ECO:0000313" key="4">
    <source>
        <dbReference type="EMBL" id="SCG45816.1"/>
    </source>
</evidence>
<gene>
    <name evidence="4" type="ORF">GA0070560_104252</name>
</gene>
<proteinExistence type="inferred from homology"/>
<feature type="domain" description="Barstar (barnase inhibitor)" evidence="3">
    <location>
        <begin position="25"/>
        <end position="109"/>
    </location>
</feature>
<protein>
    <submittedName>
        <fullName evidence="4">Barstar (Barnase inhibitor)</fullName>
    </submittedName>
</protein>
<dbReference type="Proteomes" id="UP000199408">
    <property type="component" value="Unassembled WGS sequence"/>
</dbReference>
<dbReference type="STRING" id="47864.GA0070560_104252"/>
<evidence type="ECO:0000256" key="2">
    <source>
        <dbReference type="SAM" id="MobiDB-lite"/>
    </source>
</evidence>
<organism evidence="4 5">
    <name type="scientific">Micromonospora halophytica</name>
    <dbReference type="NCBI Taxonomy" id="47864"/>
    <lineage>
        <taxon>Bacteria</taxon>
        <taxon>Bacillati</taxon>
        <taxon>Actinomycetota</taxon>
        <taxon>Actinomycetes</taxon>
        <taxon>Micromonosporales</taxon>
        <taxon>Micromonosporaceae</taxon>
        <taxon>Micromonospora</taxon>
    </lineage>
</organism>
<evidence type="ECO:0000313" key="5">
    <source>
        <dbReference type="Proteomes" id="UP000199408"/>
    </source>
</evidence>
<sequence>MRTTEPPPWLELTAERGDGTGAVPGAGARTRAELFTRLAETLDLPGYFGRNWDALADCLLDLVEAGPLTLTVEDADQLLGDEPPAQLAALLDVFGDAWSHGRHPVRVVLRTGPERLPELRRRVTATG</sequence>
<name>A0A1C5HIH0_9ACTN</name>
<dbReference type="SUPFAM" id="SSF52038">
    <property type="entry name" value="Barstar-related"/>
    <property type="match status" value="1"/>
</dbReference>
<accession>A0A1C5HIH0</accession>
<dbReference type="RefSeq" id="WP_091293522.1">
    <property type="nucleotide sequence ID" value="NZ_FMDN01000004.1"/>
</dbReference>
<dbReference type="InterPro" id="IPR035905">
    <property type="entry name" value="Barstar-like_sf"/>
</dbReference>
<reference evidence="5" key="1">
    <citation type="submission" date="2016-06" db="EMBL/GenBank/DDBJ databases">
        <authorList>
            <person name="Varghese N."/>
        </authorList>
    </citation>
    <scope>NUCLEOTIDE SEQUENCE [LARGE SCALE GENOMIC DNA]</scope>
    <source>
        <strain evidence="5">DSM 43171</strain>
    </source>
</reference>
<dbReference type="Pfam" id="PF01337">
    <property type="entry name" value="Barstar"/>
    <property type="match status" value="1"/>
</dbReference>
<keyword evidence="5" id="KW-1185">Reference proteome</keyword>
<evidence type="ECO:0000259" key="3">
    <source>
        <dbReference type="Pfam" id="PF01337"/>
    </source>
</evidence>
<dbReference type="AlphaFoldDB" id="A0A1C5HIH0"/>
<dbReference type="OrthoDB" id="5184890at2"/>
<evidence type="ECO:0000256" key="1">
    <source>
        <dbReference type="ARBA" id="ARBA00006845"/>
    </source>
</evidence>